<evidence type="ECO:0000313" key="2">
    <source>
        <dbReference type="Proteomes" id="UP000221024"/>
    </source>
</evidence>
<organism evidence="1 2">
    <name type="scientific">Longimonas halophila</name>
    <dbReference type="NCBI Taxonomy" id="1469170"/>
    <lineage>
        <taxon>Bacteria</taxon>
        <taxon>Pseudomonadati</taxon>
        <taxon>Rhodothermota</taxon>
        <taxon>Rhodothermia</taxon>
        <taxon>Rhodothermales</taxon>
        <taxon>Salisaetaceae</taxon>
        <taxon>Longimonas</taxon>
    </lineage>
</organism>
<protein>
    <recommendedName>
        <fullName evidence="3">Uracil-DNA glycosylase-like domain-containing protein</fullName>
    </recommendedName>
</protein>
<comment type="caution">
    <text evidence="1">The sequence shown here is derived from an EMBL/GenBank/DDBJ whole genome shotgun (WGS) entry which is preliminary data.</text>
</comment>
<gene>
    <name evidence="1" type="ORF">CRI93_12440</name>
</gene>
<sequence length="179" mass="20672">MSLTFEPWIGDKYRNEGLNGLNLLILGESHYGEEGTERPGFTRHVVRKWGQKNRHRFFTTTAKAVLGLGSSYISNSKRADFWDRVAFANYIQTFVAEDAESRKRPTDAMWQEAQEALPITIEKTSPDAIVVLGIEVERRLPELPDSLPHHAMKHPSQYFRYEKWQPELQQFLQSVHGTV</sequence>
<dbReference type="RefSeq" id="WP_098062967.1">
    <property type="nucleotide sequence ID" value="NZ_PDEP01000013.1"/>
</dbReference>
<keyword evidence="2" id="KW-1185">Reference proteome</keyword>
<dbReference type="Proteomes" id="UP000221024">
    <property type="component" value="Unassembled WGS sequence"/>
</dbReference>
<accession>A0A2H3NUY5</accession>
<name>A0A2H3NUY5_9BACT</name>
<reference evidence="1 2" key="1">
    <citation type="submission" date="2017-10" db="EMBL/GenBank/DDBJ databases">
        <title>Draft genome of Longimonas halophila.</title>
        <authorList>
            <person name="Goh K.M."/>
            <person name="Shamsir M.S."/>
            <person name="Lim S.W."/>
        </authorList>
    </citation>
    <scope>NUCLEOTIDE SEQUENCE [LARGE SCALE GENOMIC DNA]</scope>
    <source>
        <strain evidence="1 2">KCTC 42399</strain>
    </source>
</reference>
<dbReference type="EMBL" id="PDEP01000013">
    <property type="protein sequence ID" value="PEN05506.1"/>
    <property type="molecule type" value="Genomic_DNA"/>
</dbReference>
<evidence type="ECO:0000313" key="1">
    <source>
        <dbReference type="EMBL" id="PEN05506.1"/>
    </source>
</evidence>
<dbReference type="AlphaFoldDB" id="A0A2H3NUY5"/>
<evidence type="ECO:0008006" key="3">
    <source>
        <dbReference type="Google" id="ProtNLM"/>
    </source>
</evidence>
<dbReference type="OrthoDB" id="1246703at2"/>
<proteinExistence type="predicted"/>